<dbReference type="EMBL" id="MN990729">
    <property type="protein sequence ID" value="QJR98226.1"/>
    <property type="molecule type" value="Genomic_DNA"/>
</dbReference>
<feature type="site" description="Contributes to redox potential value" evidence="8">
    <location>
        <position position="31"/>
    </location>
</feature>
<dbReference type="PANTHER" id="PTHR45663">
    <property type="entry name" value="GEO12009P1"/>
    <property type="match status" value="1"/>
</dbReference>
<organism evidence="11">
    <name type="scientific">uncultured Alphaproteobacteria bacterium</name>
    <dbReference type="NCBI Taxonomy" id="91750"/>
    <lineage>
        <taxon>Bacteria</taxon>
        <taxon>Pseudomonadati</taxon>
        <taxon>Pseudomonadota</taxon>
        <taxon>Alphaproteobacteria</taxon>
        <taxon>environmental samples</taxon>
    </lineage>
</organism>
<keyword evidence="5 9" id="KW-0676">Redox-active center</keyword>
<evidence type="ECO:0000256" key="6">
    <source>
        <dbReference type="NCBIfam" id="TIGR01068"/>
    </source>
</evidence>
<dbReference type="GO" id="GO:0015035">
    <property type="term" value="F:protein-disulfide reductase activity"/>
    <property type="evidence" value="ECO:0007669"/>
    <property type="project" value="UniProtKB-UniRule"/>
</dbReference>
<dbReference type="GO" id="GO:0005737">
    <property type="term" value="C:cytoplasm"/>
    <property type="evidence" value="ECO:0007669"/>
    <property type="project" value="TreeGrafter"/>
</dbReference>
<proteinExistence type="inferred from homology"/>
<gene>
    <name evidence="11" type="ORF">PlAlph_2310</name>
</gene>
<feature type="disulfide bond" description="Redox-active" evidence="9">
    <location>
        <begin position="29"/>
        <end position="32"/>
    </location>
</feature>
<keyword evidence="2" id="KW-0813">Transport</keyword>
<dbReference type="NCBIfam" id="TIGR01068">
    <property type="entry name" value="thioredoxin"/>
    <property type="match status" value="1"/>
</dbReference>
<evidence type="ECO:0000259" key="10">
    <source>
        <dbReference type="PROSITE" id="PS51352"/>
    </source>
</evidence>
<feature type="site" description="Contributes to redox potential value" evidence="8">
    <location>
        <position position="30"/>
    </location>
</feature>
<evidence type="ECO:0000256" key="2">
    <source>
        <dbReference type="ARBA" id="ARBA00022448"/>
    </source>
</evidence>
<dbReference type="FunFam" id="3.40.30.10:FF:000001">
    <property type="entry name" value="Thioredoxin"/>
    <property type="match status" value="1"/>
</dbReference>
<evidence type="ECO:0000256" key="7">
    <source>
        <dbReference type="PIRNR" id="PIRNR000077"/>
    </source>
</evidence>
<comment type="similarity">
    <text evidence="1 7">Belongs to the thioredoxin family.</text>
</comment>
<feature type="site" description="Deprotonates C-terminal active site Cys" evidence="8">
    <location>
        <position position="23"/>
    </location>
</feature>
<protein>
    <recommendedName>
        <fullName evidence="6 7">Thioredoxin</fullName>
    </recommendedName>
</protein>
<dbReference type="Pfam" id="PF00085">
    <property type="entry name" value="Thioredoxin"/>
    <property type="match status" value="1"/>
</dbReference>
<dbReference type="SUPFAM" id="SSF52833">
    <property type="entry name" value="Thioredoxin-like"/>
    <property type="match status" value="1"/>
</dbReference>
<dbReference type="Gene3D" id="3.40.30.10">
    <property type="entry name" value="Glutaredoxin"/>
    <property type="match status" value="1"/>
</dbReference>
<sequence length="105" mass="11708">MLAINDAQFENEVLNSKGLVLVDFWAEWCGPCRQLGPILEEVDKAMGDQVKICKMNVDDAPNTAANYGIRSIPTMFLFKDGKQVDTKVGLNPQSTIVSWIESFNK</sequence>
<dbReference type="AlphaFoldDB" id="A0A6M4NMU6"/>
<evidence type="ECO:0000256" key="9">
    <source>
        <dbReference type="PIRSR" id="PIRSR000077-4"/>
    </source>
</evidence>
<name>A0A6M4NMU6_9PROT</name>
<dbReference type="PRINTS" id="PR00421">
    <property type="entry name" value="THIOREDOXIN"/>
</dbReference>
<feature type="active site" description="Nucleophile" evidence="8">
    <location>
        <position position="29"/>
    </location>
</feature>
<dbReference type="PANTHER" id="PTHR45663:SF11">
    <property type="entry name" value="GEO12009P1"/>
    <property type="match status" value="1"/>
</dbReference>
<dbReference type="InterPro" id="IPR013766">
    <property type="entry name" value="Thioredoxin_domain"/>
</dbReference>
<evidence type="ECO:0000313" key="11">
    <source>
        <dbReference type="EMBL" id="QJR98226.1"/>
    </source>
</evidence>
<dbReference type="CDD" id="cd02947">
    <property type="entry name" value="TRX_family"/>
    <property type="match status" value="1"/>
</dbReference>
<dbReference type="PROSITE" id="PS00194">
    <property type="entry name" value="THIOREDOXIN_1"/>
    <property type="match status" value="1"/>
</dbReference>
<evidence type="ECO:0000256" key="4">
    <source>
        <dbReference type="ARBA" id="ARBA00023157"/>
    </source>
</evidence>
<dbReference type="InterPro" id="IPR017937">
    <property type="entry name" value="Thioredoxin_CS"/>
</dbReference>
<evidence type="ECO:0000256" key="5">
    <source>
        <dbReference type="ARBA" id="ARBA00023284"/>
    </source>
</evidence>
<dbReference type="PROSITE" id="PS51352">
    <property type="entry name" value="THIOREDOXIN_2"/>
    <property type="match status" value="1"/>
</dbReference>
<reference evidence="11" key="1">
    <citation type="submission" date="2020-01" db="EMBL/GenBank/DDBJ databases">
        <title>Gastrointestinal microbiota of LL stock colony Peromyscus leucopus.</title>
        <authorList>
            <person name="Milovic A."/>
            <person name="Bassam K."/>
            <person name="Keay E."/>
            <person name="Barbour A.G."/>
        </authorList>
    </citation>
    <scope>NUCLEOTIDE SEQUENCE</scope>
    <source>
        <strain evidence="11">LL90</strain>
    </source>
</reference>
<dbReference type="InterPro" id="IPR005746">
    <property type="entry name" value="Thioredoxin"/>
</dbReference>
<feature type="domain" description="Thioredoxin" evidence="10">
    <location>
        <begin position="1"/>
        <end position="105"/>
    </location>
</feature>
<dbReference type="InterPro" id="IPR036249">
    <property type="entry name" value="Thioredoxin-like_sf"/>
</dbReference>
<keyword evidence="4 9" id="KW-1015">Disulfide bond</keyword>
<evidence type="ECO:0000256" key="8">
    <source>
        <dbReference type="PIRSR" id="PIRSR000077-1"/>
    </source>
</evidence>
<feature type="active site" description="Nucleophile" evidence="8">
    <location>
        <position position="32"/>
    </location>
</feature>
<keyword evidence="3" id="KW-0249">Electron transport</keyword>
<accession>A0A6M4NMU6</accession>
<evidence type="ECO:0000256" key="3">
    <source>
        <dbReference type="ARBA" id="ARBA00022982"/>
    </source>
</evidence>
<evidence type="ECO:0000256" key="1">
    <source>
        <dbReference type="ARBA" id="ARBA00008987"/>
    </source>
</evidence>
<dbReference type="PIRSF" id="PIRSF000077">
    <property type="entry name" value="Thioredoxin"/>
    <property type="match status" value="1"/>
</dbReference>